<reference evidence="1" key="1">
    <citation type="journal article" date="2021" name="Proc. Natl. Acad. Sci. U.S.A.">
        <title>A Catalog of Tens of Thousands of Viruses from Human Metagenomes Reveals Hidden Associations with Chronic Diseases.</title>
        <authorList>
            <person name="Tisza M.J."/>
            <person name="Buck C.B."/>
        </authorList>
    </citation>
    <scope>NUCLEOTIDE SEQUENCE</scope>
    <source>
        <strain evidence="1">CtzO58</strain>
    </source>
</reference>
<name>A0A8S5UWL5_9CAUD</name>
<dbReference type="EMBL" id="BK016157">
    <property type="protein sequence ID" value="DAF98879.1"/>
    <property type="molecule type" value="Genomic_DNA"/>
</dbReference>
<proteinExistence type="predicted"/>
<organism evidence="1">
    <name type="scientific">Siphoviridae sp. ctzO58</name>
    <dbReference type="NCBI Taxonomy" id="2825748"/>
    <lineage>
        <taxon>Viruses</taxon>
        <taxon>Duplodnaviria</taxon>
        <taxon>Heunggongvirae</taxon>
        <taxon>Uroviricota</taxon>
        <taxon>Caudoviricetes</taxon>
    </lineage>
</organism>
<evidence type="ECO:0000313" key="1">
    <source>
        <dbReference type="EMBL" id="DAF98879.1"/>
    </source>
</evidence>
<dbReference type="SUPFAM" id="SSF143100">
    <property type="entry name" value="TTHA1013/TTHA0281-like"/>
    <property type="match status" value="1"/>
</dbReference>
<dbReference type="InterPro" id="IPR035069">
    <property type="entry name" value="TTHA1013/TTHA0281-like"/>
</dbReference>
<accession>A0A8S5UWL5</accession>
<protein>
    <submittedName>
        <fullName evidence="1">Putative nuclease of the RNAse H fold, HicB family</fullName>
    </submittedName>
</protein>
<sequence length="134" mass="15036">MVIEAVIERATDGTFNVYCSKEIFSGAGDTIEEAKADMMQQIKFYKETAIAEGFKYPAFLDGEYSFSYKIDAVSLMQYYVNSGILSLAGLEKLTGINQKQLWGYINGTKPRKAQEERIESGFRALDKDLNAIFA</sequence>